<evidence type="ECO:0000259" key="3">
    <source>
        <dbReference type="PROSITE" id="PS50977"/>
    </source>
</evidence>
<organism evidence="4 5">
    <name type="scientific">Candidatus Thermofonsia Clade 1 bacterium</name>
    <dbReference type="NCBI Taxonomy" id="2364210"/>
    <lineage>
        <taxon>Bacteria</taxon>
        <taxon>Bacillati</taxon>
        <taxon>Chloroflexota</taxon>
        <taxon>Candidatus Thermofontia</taxon>
        <taxon>Candidatus Thermofonsia Clade 1</taxon>
    </lineage>
</organism>
<dbReference type="InterPro" id="IPR009057">
    <property type="entry name" value="Homeodomain-like_sf"/>
</dbReference>
<evidence type="ECO:0000313" key="5">
    <source>
        <dbReference type="Proteomes" id="UP000228921"/>
    </source>
</evidence>
<dbReference type="AlphaFoldDB" id="A0A2M8NY84"/>
<dbReference type="Pfam" id="PF00440">
    <property type="entry name" value="TetR_N"/>
    <property type="match status" value="1"/>
</dbReference>
<evidence type="ECO:0000256" key="1">
    <source>
        <dbReference type="ARBA" id="ARBA00023125"/>
    </source>
</evidence>
<name>A0A2M8NY84_9CHLR</name>
<dbReference type="PRINTS" id="PR00455">
    <property type="entry name" value="HTHTETR"/>
</dbReference>
<feature type="DNA-binding region" description="H-T-H motif" evidence="2">
    <location>
        <begin position="28"/>
        <end position="47"/>
    </location>
</feature>
<dbReference type="Gene3D" id="1.10.10.60">
    <property type="entry name" value="Homeodomain-like"/>
    <property type="match status" value="1"/>
</dbReference>
<dbReference type="EMBL" id="PGTK01000013">
    <property type="protein sequence ID" value="PJF30257.1"/>
    <property type="molecule type" value="Genomic_DNA"/>
</dbReference>
<dbReference type="PROSITE" id="PS50977">
    <property type="entry name" value="HTH_TETR_2"/>
    <property type="match status" value="1"/>
</dbReference>
<feature type="domain" description="HTH tetR-type" evidence="3">
    <location>
        <begin position="5"/>
        <end position="65"/>
    </location>
</feature>
<dbReference type="SUPFAM" id="SSF46689">
    <property type="entry name" value="Homeodomain-like"/>
    <property type="match status" value="1"/>
</dbReference>
<dbReference type="Gene3D" id="1.10.357.10">
    <property type="entry name" value="Tetracycline Repressor, domain 2"/>
    <property type="match status" value="1"/>
</dbReference>
<dbReference type="PANTHER" id="PTHR30055">
    <property type="entry name" value="HTH-TYPE TRANSCRIPTIONAL REGULATOR RUTR"/>
    <property type="match status" value="1"/>
</dbReference>
<dbReference type="InterPro" id="IPR001647">
    <property type="entry name" value="HTH_TetR"/>
</dbReference>
<evidence type="ECO:0000256" key="2">
    <source>
        <dbReference type="PROSITE-ProRule" id="PRU00335"/>
    </source>
</evidence>
<protein>
    <submittedName>
        <fullName evidence="4">TetR/AcrR family transcriptional regulator</fullName>
    </submittedName>
</protein>
<dbReference type="SUPFAM" id="SSF48498">
    <property type="entry name" value="Tetracyclin repressor-like, C-terminal domain"/>
    <property type="match status" value="1"/>
</dbReference>
<sequence length="193" mass="21257">MHTDSESRKRVLDAAERLFMERGYAAVTLRDIAQALNIKPASLYYHEAGGKEALFVAVVERSMARHSEGLRAALCAAGGSLREKLLAAAEWLFSQPPMDFGRMMHSDLSALSPEQAARLERAIYDSLLVPLEAVFVEAHAKGEIWSAHAQMLSGMVLVMLEAAHSLPTRLHTQPKQVIAAEMIEVLLKGLQPR</sequence>
<evidence type="ECO:0000313" key="4">
    <source>
        <dbReference type="EMBL" id="PJF30257.1"/>
    </source>
</evidence>
<dbReference type="PANTHER" id="PTHR30055:SF226">
    <property type="entry name" value="HTH-TYPE TRANSCRIPTIONAL REGULATOR PKSA"/>
    <property type="match status" value="1"/>
</dbReference>
<accession>A0A2M8NY84</accession>
<dbReference type="Proteomes" id="UP000228921">
    <property type="component" value="Unassembled WGS sequence"/>
</dbReference>
<dbReference type="GO" id="GO:0000976">
    <property type="term" value="F:transcription cis-regulatory region binding"/>
    <property type="evidence" value="ECO:0007669"/>
    <property type="project" value="TreeGrafter"/>
</dbReference>
<reference evidence="4 5" key="1">
    <citation type="submission" date="2017-11" db="EMBL/GenBank/DDBJ databases">
        <title>Evolution of Phototrophy in the Chloroflexi Phylum Driven by Horizontal Gene Transfer.</title>
        <authorList>
            <person name="Ward L.M."/>
            <person name="Hemp J."/>
            <person name="Shih P.M."/>
            <person name="Mcglynn S.E."/>
            <person name="Fischer W."/>
        </authorList>
    </citation>
    <scope>NUCLEOTIDE SEQUENCE [LARGE SCALE GENOMIC DNA]</scope>
    <source>
        <strain evidence="4">CP2_2F</strain>
    </source>
</reference>
<proteinExistence type="predicted"/>
<gene>
    <name evidence="4" type="ORF">CUN51_08515</name>
</gene>
<comment type="caution">
    <text evidence="4">The sequence shown here is derived from an EMBL/GenBank/DDBJ whole genome shotgun (WGS) entry which is preliminary data.</text>
</comment>
<dbReference type="GO" id="GO:0003700">
    <property type="term" value="F:DNA-binding transcription factor activity"/>
    <property type="evidence" value="ECO:0007669"/>
    <property type="project" value="TreeGrafter"/>
</dbReference>
<dbReference type="InterPro" id="IPR036271">
    <property type="entry name" value="Tet_transcr_reg_TetR-rel_C_sf"/>
</dbReference>
<dbReference type="InterPro" id="IPR050109">
    <property type="entry name" value="HTH-type_TetR-like_transc_reg"/>
</dbReference>
<keyword evidence="1 2" id="KW-0238">DNA-binding</keyword>